<comment type="caution">
    <text evidence="1">The sequence shown here is derived from an EMBL/GenBank/DDBJ whole genome shotgun (WGS) entry which is preliminary data.</text>
</comment>
<dbReference type="EMBL" id="SRRH01001318">
    <property type="protein sequence ID" value="KAG6281584.1"/>
    <property type="molecule type" value="Genomic_DNA"/>
</dbReference>
<accession>A0A9P7Q8L6</accession>
<evidence type="ECO:0000313" key="1">
    <source>
        <dbReference type="EMBL" id="KAG6281584.1"/>
    </source>
</evidence>
<sequence length="114" mass="13192">MESFNAATTLQISYKKPLLSSVDHWDDWIEALQQFAEGQGFWSKVNPNNPESTDDALVQPRVATSVECNEFISKHSTPTNPVTLHDAIQYQHMVYQEQVRRYKEQEVKERAIHS</sequence>
<reference evidence="1 2" key="1">
    <citation type="journal article" date="2020" name="bioRxiv">
        <title>Whole genome comparisons of ergot fungi reveals the divergence and evolution of species within the genus Claviceps are the result of varying mechanisms driving genome evolution and host range expansion.</title>
        <authorList>
            <person name="Wyka S.A."/>
            <person name="Mondo S.J."/>
            <person name="Liu M."/>
            <person name="Dettman J."/>
            <person name="Nalam V."/>
            <person name="Broders K.D."/>
        </authorList>
    </citation>
    <scope>NUCLEOTIDE SEQUENCE [LARGE SCALE GENOMIC DNA]</scope>
    <source>
        <strain evidence="1 2">Clav52</strain>
    </source>
</reference>
<protein>
    <submittedName>
        <fullName evidence="1">Uncharacterized protein</fullName>
    </submittedName>
</protein>
<dbReference type="AlphaFoldDB" id="A0A9P7Q8L6"/>
<name>A0A9P7Q8L6_9HYPO</name>
<dbReference type="Proteomes" id="UP000707071">
    <property type="component" value="Unassembled WGS sequence"/>
</dbReference>
<organism evidence="1 2">
    <name type="scientific">Claviceps aff. purpurea</name>
    <dbReference type="NCBI Taxonomy" id="1967640"/>
    <lineage>
        <taxon>Eukaryota</taxon>
        <taxon>Fungi</taxon>
        <taxon>Dikarya</taxon>
        <taxon>Ascomycota</taxon>
        <taxon>Pezizomycotina</taxon>
        <taxon>Sordariomycetes</taxon>
        <taxon>Hypocreomycetidae</taxon>
        <taxon>Hypocreales</taxon>
        <taxon>Clavicipitaceae</taxon>
        <taxon>Claviceps</taxon>
    </lineage>
</organism>
<evidence type="ECO:0000313" key="2">
    <source>
        <dbReference type="Proteomes" id="UP000707071"/>
    </source>
</evidence>
<gene>
    <name evidence="1" type="ORF">E4U09_000992</name>
</gene>
<proteinExistence type="predicted"/>
<keyword evidence="2" id="KW-1185">Reference proteome</keyword>